<dbReference type="EMBL" id="VNJJ01000014">
    <property type="protein sequence ID" value="TVX96827.1"/>
    <property type="molecule type" value="Genomic_DNA"/>
</dbReference>
<evidence type="ECO:0000313" key="2">
    <source>
        <dbReference type="EMBL" id="TVX96827.1"/>
    </source>
</evidence>
<proteinExistence type="predicted"/>
<comment type="caution">
    <text evidence="2">The sequence shown here is derived from an EMBL/GenBank/DDBJ whole genome shotgun (WGS) entry which is preliminary data.</text>
</comment>
<accession>A0A559JAF1</accession>
<reference evidence="2 3" key="1">
    <citation type="submission" date="2019-07" db="EMBL/GenBank/DDBJ databases">
        <authorList>
            <person name="Kim J."/>
        </authorList>
    </citation>
    <scope>NUCLEOTIDE SEQUENCE [LARGE SCALE GENOMIC DNA]</scope>
    <source>
        <strain evidence="2 3">G13</strain>
    </source>
</reference>
<gene>
    <name evidence="2" type="ORF">FPZ45_19685</name>
</gene>
<sequence>MSKLLRKWMPAGLAVCALMISAGCGTHGGVKTQSYKPDGYMGRTSTHPGLPGHHIVTNYATDNTSMRRAIKNVPGVVDSNITFNGADAYVTIKLAPGLEAREIPTVEQQAATVLRFNYPRYTIHVKSMK</sequence>
<organism evidence="2 3">
    <name type="scientific">Cohnella terricola</name>
    <dbReference type="NCBI Taxonomy" id="1289167"/>
    <lineage>
        <taxon>Bacteria</taxon>
        <taxon>Bacillati</taxon>
        <taxon>Bacillota</taxon>
        <taxon>Bacilli</taxon>
        <taxon>Bacillales</taxon>
        <taxon>Paenibacillaceae</taxon>
        <taxon>Cohnella</taxon>
    </lineage>
</organism>
<keyword evidence="3" id="KW-1185">Reference proteome</keyword>
<protein>
    <recommendedName>
        <fullName evidence="4">Sporulation protein</fullName>
    </recommendedName>
</protein>
<evidence type="ECO:0000313" key="3">
    <source>
        <dbReference type="Proteomes" id="UP000316330"/>
    </source>
</evidence>
<dbReference type="OrthoDB" id="2679017at2"/>
<dbReference type="PROSITE" id="PS51257">
    <property type="entry name" value="PROKAR_LIPOPROTEIN"/>
    <property type="match status" value="1"/>
</dbReference>
<evidence type="ECO:0008006" key="4">
    <source>
        <dbReference type="Google" id="ProtNLM"/>
    </source>
</evidence>
<dbReference type="AlphaFoldDB" id="A0A559JAF1"/>
<feature type="chain" id="PRO_5021806560" description="Sporulation protein" evidence="1">
    <location>
        <begin position="23"/>
        <end position="129"/>
    </location>
</feature>
<name>A0A559JAF1_9BACL</name>
<feature type="signal peptide" evidence="1">
    <location>
        <begin position="1"/>
        <end position="22"/>
    </location>
</feature>
<dbReference type="Proteomes" id="UP000316330">
    <property type="component" value="Unassembled WGS sequence"/>
</dbReference>
<keyword evidence="1" id="KW-0732">Signal</keyword>
<dbReference type="RefSeq" id="WP_144705682.1">
    <property type="nucleotide sequence ID" value="NZ_VNJJ01000014.1"/>
</dbReference>
<evidence type="ECO:0000256" key="1">
    <source>
        <dbReference type="SAM" id="SignalP"/>
    </source>
</evidence>